<dbReference type="OrthoDB" id="3050608at2759"/>
<organism evidence="2 3">
    <name type="scientific">Pestalotiopsis fici (strain W106-1 / CGMCC3.15140)</name>
    <dbReference type="NCBI Taxonomy" id="1229662"/>
    <lineage>
        <taxon>Eukaryota</taxon>
        <taxon>Fungi</taxon>
        <taxon>Dikarya</taxon>
        <taxon>Ascomycota</taxon>
        <taxon>Pezizomycotina</taxon>
        <taxon>Sordariomycetes</taxon>
        <taxon>Xylariomycetidae</taxon>
        <taxon>Amphisphaeriales</taxon>
        <taxon>Sporocadaceae</taxon>
        <taxon>Pestalotiopsis</taxon>
    </lineage>
</organism>
<dbReference type="GeneID" id="19279834"/>
<evidence type="ECO:0000256" key="1">
    <source>
        <dbReference type="SAM" id="MobiDB-lite"/>
    </source>
</evidence>
<dbReference type="Proteomes" id="UP000030651">
    <property type="component" value="Unassembled WGS sequence"/>
</dbReference>
<sequence>MDALKNAISGNKTSNTNAQASGQQSDYLDKITDFGVKKSGHEAQFGRDKQEKATDALRSGYEKMTGNKVDPKWSN</sequence>
<proteinExistence type="predicted"/>
<feature type="compositionally biased region" description="Polar residues" evidence="1">
    <location>
        <begin position="8"/>
        <end position="25"/>
    </location>
</feature>
<keyword evidence="3" id="KW-1185">Reference proteome</keyword>
<feature type="region of interest" description="Disordered" evidence="1">
    <location>
        <begin position="1"/>
        <end position="25"/>
    </location>
</feature>
<dbReference type="RefSeq" id="XP_007841593.1">
    <property type="nucleotide sequence ID" value="XM_007843402.1"/>
</dbReference>
<dbReference type="AlphaFoldDB" id="W3WIW9"/>
<dbReference type="KEGG" id="pfy:PFICI_14821"/>
<gene>
    <name evidence="2" type="ORF">PFICI_14821</name>
</gene>
<feature type="compositionally biased region" description="Basic and acidic residues" evidence="1">
    <location>
        <begin position="39"/>
        <end position="55"/>
    </location>
</feature>
<protein>
    <submittedName>
        <fullName evidence="2">Uncharacterized protein</fullName>
    </submittedName>
</protein>
<evidence type="ECO:0000313" key="2">
    <source>
        <dbReference type="EMBL" id="ETS73875.1"/>
    </source>
</evidence>
<dbReference type="EMBL" id="KI912121">
    <property type="protein sequence ID" value="ETS73875.1"/>
    <property type="molecule type" value="Genomic_DNA"/>
</dbReference>
<evidence type="ECO:0000313" key="3">
    <source>
        <dbReference type="Proteomes" id="UP000030651"/>
    </source>
</evidence>
<feature type="region of interest" description="Disordered" evidence="1">
    <location>
        <begin position="39"/>
        <end position="75"/>
    </location>
</feature>
<accession>W3WIW9</accession>
<reference evidence="3" key="1">
    <citation type="journal article" date="2015" name="BMC Genomics">
        <title>Genomic and transcriptomic analysis of the endophytic fungus Pestalotiopsis fici reveals its lifestyle and high potential for synthesis of natural products.</title>
        <authorList>
            <person name="Wang X."/>
            <person name="Zhang X."/>
            <person name="Liu L."/>
            <person name="Xiang M."/>
            <person name="Wang W."/>
            <person name="Sun X."/>
            <person name="Che Y."/>
            <person name="Guo L."/>
            <person name="Liu G."/>
            <person name="Guo L."/>
            <person name="Wang C."/>
            <person name="Yin W.B."/>
            <person name="Stadler M."/>
            <person name="Zhang X."/>
            <person name="Liu X."/>
        </authorList>
    </citation>
    <scope>NUCLEOTIDE SEQUENCE [LARGE SCALE GENOMIC DNA]</scope>
    <source>
        <strain evidence="3">W106-1 / CGMCC3.15140</strain>
    </source>
</reference>
<dbReference type="InParanoid" id="W3WIW9"/>
<dbReference type="OMA" id="TGNKVDP"/>
<dbReference type="HOGENOM" id="CLU_169797_0_0_1"/>
<name>W3WIW9_PESFW</name>